<dbReference type="InterPro" id="IPR039425">
    <property type="entry name" value="RNA_pol_sigma-70-like"/>
</dbReference>
<gene>
    <name evidence="8" type="ORF">H8S55_12160</name>
</gene>
<dbReference type="InterPro" id="IPR013325">
    <property type="entry name" value="RNA_pol_sigma_r2"/>
</dbReference>
<evidence type="ECO:0000259" key="7">
    <source>
        <dbReference type="Pfam" id="PF08281"/>
    </source>
</evidence>
<proteinExistence type="inferred from homology"/>
<feature type="domain" description="RNA polymerase sigma factor 70 region 4 type 2" evidence="7">
    <location>
        <begin position="115"/>
        <end position="165"/>
    </location>
</feature>
<dbReference type="NCBIfam" id="TIGR02937">
    <property type="entry name" value="sigma70-ECF"/>
    <property type="match status" value="1"/>
</dbReference>
<evidence type="ECO:0000313" key="9">
    <source>
        <dbReference type="Proteomes" id="UP000602260"/>
    </source>
</evidence>
<dbReference type="GO" id="GO:0003677">
    <property type="term" value="F:DNA binding"/>
    <property type="evidence" value="ECO:0007669"/>
    <property type="project" value="UniProtKB-KW"/>
</dbReference>
<dbReference type="Pfam" id="PF04542">
    <property type="entry name" value="Sigma70_r2"/>
    <property type="match status" value="1"/>
</dbReference>
<dbReference type="InterPro" id="IPR013249">
    <property type="entry name" value="RNA_pol_sigma70_r4_t2"/>
</dbReference>
<dbReference type="InterPro" id="IPR007627">
    <property type="entry name" value="RNA_pol_sigma70_r2"/>
</dbReference>
<organism evidence="8 9">
    <name type="scientific">Flintibacter faecis</name>
    <dbReference type="NCBI Taxonomy" id="2763047"/>
    <lineage>
        <taxon>Bacteria</taxon>
        <taxon>Bacillati</taxon>
        <taxon>Bacillota</taxon>
        <taxon>Clostridia</taxon>
        <taxon>Eubacteriales</taxon>
        <taxon>Flintibacter</taxon>
    </lineage>
</organism>
<dbReference type="AlphaFoldDB" id="A0A8J6J5E8"/>
<dbReference type="GO" id="GO:0016987">
    <property type="term" value="F:sigma factor activity"/>
    <property type="evidence" value="ECO:0007669"/>
    <property type="project" value="UniProtKB-KW"/>
</dbReference>
<dbReference type="SUPFAM" id="SSF88946">
    <property type="entry name" value="Sigma2 domain of RNA polymerase sigma factors"/>
    <property type="match status" value="1"/>
</dbReference>
<keyword evidence="9" id="KW-1185">Reference proteome</keyword>
<dbReference type="PANTHER" id="PTHR43133">
    <property type="entry name" value="RNA POLYMERASE ECF-TYPE SIGMA FACTO"/>
    <property type="match status" value="1"/>
</dbReference>
<dbReference type="InterPro" id="IPR013324">
    <property type="entry name" value="RNA_pol_sigma_r3/r4-like"/>
</dbReference>
<dbReference type="InterPro" id="IPR036388">
    <property type="entry name" value="WH-like_DNA-bd_sf"/>
</dbReference>
<dbReference type="Pfam" id="PF08281">
    <property type="entry name" value="Sigma70_r4_2"/>
    <property type="match status" value="1"/>
</dbReference>
<evidence type="ECO:0000256" key="4">
    <source>
        <dbReference type="ARBA" id="ARBA00023125"/>
    </source>
</evidence>
<evidence type="ECO:0000259" key="6">
    <source>
        <dbReference type="Pfam" id="PF04542"/>
    </source>
</evidence>
<dbReference type="GO" id="GO:0006352">
    <property type="term" value="P:DNA-templated transcription initiation"/>
    <property type="evidence" value="ECO:0007669"/>
    <property type="project" value="InterPro"/>
</dbReference>
<evidence type="ECO:0000256" key="1">
    <source>
        <dbReference type="ARBA" id="ARBA00010641"/>
    </source>
</evidence>
<dbReference type="RefSeq" id="WP_186879176.1">
    <property type="nucleotide sequence ID" value="NZ_JACOPN010000009.1"/>
</dbReference>
<keyword evidence="5" id="KW-0804">Transcription</keyword>
<dbReference type="InterPro" id="IPR014284">
    <property type="entry name" value="RNA_pol_sigma-70_dom"/>
</dbReference>
<keyword evidence="2" id="KW-0805">Transcription regulation</keyword>
<dbReference type="SUPFAM" id="SSF88659">
    <property type="entry name" value="Sigma3 and sigma4 domains of RNA polymerase sigma factors"/>
    <property type="match status" value="1"/>
</dbReference>
<dbReference type="PANTHER" id="PTHR43133:SF8">
    <property type="entry name" value="RNA POLYMERASE SIGMA FACTOR HI_1459-RELATED"/>
    <property type="match status" value="1"/>
</dbReference>
<name>A0A8J6J5E8_9FIRM</name>
<evidence type="ECO:0000313" key="8">
    <source>
        <dbReference type="EMBL" id="MBC5718059.1"/>
    </source>
</evidence>
<evidence type="ECO:0000256" key="3">
    <source>
        <dbReference type="ARBA" id="ARBA00023082"/>
    </source>
</evidence>
<comment type="caution">
    <text evidence="8">The sequence shown here is derived from an EMBL/GenBank/DDBJ whole genome shotgun (WGS) entry which is preliminary data.</text>
</comment>
<feature type="domain" description="RNA polymerase sigma-70 region 2" evidence="6">
    <location>
        <begin position="21"/>
        <end position="89"/>
    </location>
</feature>
<dbReference type="CDD" id="cd06171">
    <property type="entry name" value="Sigma70_r4"/>
    <property type="match status" value="1"/>
</dbReference>
<evidence type="ECO:0000256" key="2">
    <source>
        <dbReference type="ARBA" id="ARBA00023015"/>
    </source>
</evidence>
<evidence type="ECO:0000256" key="5">
    <source>
        <dbReference type="ARBA" id="ARBA00023163"/>
    </source>
</evidence>
<accession>A0A8J6J5E8</accession>
<dbReference type="Gene3D" id="1.10.1740.10">
    <property type="match status" value="1"/>
</dbReference>
<dbReference type="EMBL" id="JACOPN010000009">
    <property type="protein sequence ID" value="MBC5718059.1"/>
    <property type="molecule type" value="Genomic_DNA"/>
</dbReference>
<sequence>MLPLILSALVCEADRVQFLALYEENHAAMERAAMAILRDQQDAEDAMQNALCQIAKHFEKTYEIPCDRLPFWCVCIVKNESISILRRRHKVLPLEDWARIENQSGPEESVSYRTLVDLFARLPQTYRAALEMRFLLGYSNKEIAQRLCLTQTAVNTRIARGRELLKKLAQEEGIHP</sequence>
<protein>
    <submittedName>
        <fullName evidence="8">RNA polymerase sigma factor</fullName>
    </submittedName>
</protein>
<keyword evidence="4" id="KW-0238">DNA-binding</keyword>
<reference evidence="8" key="1">
    <citation type="submission" date="2020-08" db="EMBL/GenBank/DDBJ databases">
        <title>Genome public.</title>
        <authorList>
            <person name="Liu C."/>
            <person name="Sun Q."/>
        </authorList>
    </citation>
    <scope>NUCLEOTIDE SEQUENCE</scope>
    <source>
        <strain evidence="8">BX5</strain>
    </source>
</reference>
<comment type="similarity">
    <text evidence="1">Belongs to the sigma-70 factor family. ECF subfamily.</text>
</comment>
<dbReference type="Gene3D" id="1.10.10.10">
    <property type="entry name" value="Winged helix-like DNA-binding domain superfamily/Winged helix DNA-binding domain"/>
    <property type="match status" value="1"/>
</dbReference>
<keyword evidence="3" id="KW-0731">Sigma factor</keyword>
<dbReference type="Proteomes" id="UP000602260">
    <property type="component" value="Unassembled WGS sequence"/>
</dbReference>